<keyword evidence="6 7" id="KW-0472">Membrane</keyword>
<evidence type="ECO:0000256" key="1">
    <source>
        <dbReference type="ARBA" id="ARBA00004308"/>
    </source>
</evidence>
<name>A0AAF0W2P0_DAUCS</name>
<reference evidence="8" key="1">
    <citation type="journal article" date="2016" name="Nat. Genet.">
        <title>A high-quality carrot genome assembly provides new insights into carotenoid accumulation and asterid genome evolution.</title>
        <authorList>
            <person name="Iorizzo M."/>
            <person name="Ellison S."/>
            <person name="Senalik D."/>
            <person name="Zeng P."/>
            <person name="Satapoomin P."/>
            <person name="Huang J."/>
            <person name="Bowman M."/>
            <person name="Iovene M."/>
            <person name="Sanseverino W."/>
            <person name="Cavagnaro P."/>
            <person name="Yildiz M."/>
            <person name="Macko-Podgorni A."/>
            <person name="Moranska E."/>
            <person name="Grzebelus E."/>
            <person name="Grzebelus D."/>
            <person name="Ashrafi H."/>
            <person name="Zheng Z."/>
            <person name="Cheng S."/>
            <person name="Spooner D."/>
            <person name="Van Deynze A."/>
            <person name="Simon P."/>
        </authorList>
    </citation>
    <scope>NUCLEOTIDE SEQUENCE</scope>
    <source>
        <tissue evidence="8">Leaf</tissue>
    </source>
</reference>
<protein>
    <submittedName>
        <fullName evidence="8">Uncharacterized protein</fullName>
    </submittedName>
</protein>
<proteinExistence type="predicted"/>
<dbReference type="GO" id="GO:0030244">
    <property type="term" value="P:cellulose biosynthetic process"/>
    <property type="evidence" value="ECO:0007669"/>
    <property type="project" value="InterPro"/>
</dbReference>
<dbReference type="GO" id="GO:0012505">
    <property type="term" value="C:endomembrane system"/>
    <property type="evidence" value="ECO:0007669"/>
    <property type="project" value="UniProtKB-SubCell"/>
</dbReference>
<feature type="transmembrane region" description="Helical" evidence="7">
    <location>
        <begin position="32"/>
        <end position="53"/>
    </location>
</feature>
<dbReference type="EMBL" id="CP093343">
    <property type="protein sequence ID" value="WOG82177.1"/>
    <property type="molecule type" value="Genomic_DNA"/>
</dbReference>
<keyword evidence="2" id="KW-0328">Glycosyltransferase</keyword>
<dbReference type="GO" id="GO:0016020">
    <property type="term" value="C:membrane"/>
    <property type="evidence" value="ECO:0007669"/>
    <property type="project" value="InterPro"/>
</dbReference>
<keyword evidence="5 7" id="KW-1133">Transmembrane helix</keyword>
<organism evidence="8 9">
    <name type="scientific">Daucus carota subsp. sativus</name>
    <name type="common">Carrot</name>
    <dbReference type="NCBI Taxonomy" id="79200"/>
    <lineage>
        <taxon>Eukaryota</taxon>
        <taxon>Viridiplantae</taxon>
        <taxon>Streptophyta</taxon>
        <taxon>Embryophyta</taxon>
        <taxon>Tracheophyta</taxon>
        <taxon>Spermatophyta</taxon>
        <taxon>Magnoliopsida</taxon>
        <taxon>eudicotyledons</taxon>
        <taxon>Gunneridae</taxon>
        <taxon>Pentapetalae</taxon>
        <taxon>asterids</taxon>
        <taxon>campanulids</taxon>
        <taxon>Apiales</taxon>
        <taxon>Apiaceae</taxon>
        <taxon>Apioideae</taxon>
        <taxon>Scandiceae</taxon>
        <taxon>Daucinae</taxon>
        <taxon>Daucus</taxon>
        <taxon>Daucus sect. Daucus</taxon>
    </lineage>
</organism>
<accession>A0AAF0W2P0</accession>
<keyword evidence="4 7" id="KW-0812">Transmembrane</keyword>
<sequence>MDTTAGKEICYVQFPQRYNGIDCQDRYSSRNVVFFDICAFFFCFDLFFLNLIINNSSS</sequence>
<reference evidence="8" key="2">
    <citation type="submission" date="2022-03" db="EMBL/GenBank/DDBJ databases">
        <title>Draft title - Genomic analysis of global carrot germplasm unveils the trajectory of domestication and the origin of high carotenoid orange carrot.</title>
        <authorList>
            <person name="Iorizzo M."/>
            <person name="Ellison S."/>
            <person name="Senalik D."/>
            <person name="Macko-Podgorni A."/>
            <person name="Grzebelus D."/>
            <person name="Bostan H."/>
            <person name="Rolling W."/>
            <person name="Curaba J."/>
            <person name="Simon P."/>
        </authorList>
    </citation>
    <scope>NUCLEOTIDE SEQUENCE</scope>
    <source>
        <tissue evidence="8">Leaf</tissue>
    </source>
</reference>
<evidence type="ECO:0000256" key="2">
    <source>
        <dbReference type="ARBA" id="ARBA00022676"/>
    </source>
</evidence>
<dbReference type="Proteomes" id="UP000077755">
    <property type="component" value="Chromosome 1"/>
</dbReference>
<evidence type="ECO:0000313" key="8">
    <source>
        <dbReference type="EMBL" id="WOG82177.1"/>
    </source>
</evidence>
<evidence type="ECO:0000313" key="9">
    <source>
        <dbReference type="Proteomes" id="UP000077755"/>
    </source>
</evidence>
<evidence type="ECO:0000256" key="7">
    <source>
        <dbReference type="SAM" id="Phobius"/>
    </source>
</evidence>
<comment type="subcellular location">
    <subcellularLocation>
        <location evidence="1">Endomembrane system</location>
    </subcellularLocation>
</comment>
<gene>
    <name evidence="8" type="ORF">DCAR_0101339</name>
</gene>
<dbReference type="Pfam" id="PF03552">
    <property type="entry name" value="Cellulose_synt"/>
    <property type="match status" value="1"/>
</dbReference>
<dbReference type="GO" id="GO:0016760">
    <property type="term" value="F:cellulose synthase (UDP-forming) activity"/>
    <property type="evidence" value="ECO:0007669"/>
    <property type="project" value="InterPro"/>
</dbReference>
<evidence type="ECO:0000256" key="3">
    <source>
        <dbReference type="ARBA" id="ARBA00022679"/>
    </source>
</evidence>
<evidence type="ECO:0000256" key="6">
    <source>
        <dbReference type="ARBA" id="ARBA00023136"/>
    </source>
</evidence>
<keyword evidence="9" id="KW-1185">Reference proteome</keyword>
<dbReference type="AlphaFoldDB" id="A0AAF0W2P0"/>
<dbReference type="InterPro" id="IPR005150">
    <property type="entry name" value="Cellulose_synth"/>
</dbReference>
<evidence type="ECO:0000256" key="5">
    <source>
        <dbReference type="ARBA" id="ARBA00022989"/>
    </source>
</evidence>
<keyword evidence="3" id="KW-0808">Transferase</keyword>
<evidence type="ECO:0000256" key="4">
    <source>
        <dbReference type="ARBA" id="ARBA00022692"/>
    </source>
</evidence>